<dbReference type="KEGG" id="rta:Rta_08820"/>
<evidence type="ECO:0000256" key="3">
    <source>
        <dbReference type="ARBA" id="ARBA00022679"/>
    </source>
</evidence>
<gene>
    <name evidence="5" type="ordered locus">Rta_08820</name>
</gene>
<accession>F5XYX6</accession>
<keyword evidence="6" id="KW-1185">Reference proteome</keyword>
<dbReference type="Pfam" id="PF00535">
    <property type="entry name" value="Glycos_transf_2"/>
    <property type="match status" value="1"/>
</dbReference>
<dbReference type="InterPro" id="IPR001173">
    <property type="entry name" value="Glyco_trans_2-like"/>
</dbReference>
<feature type="domain" description="Glycosyltransferase 2-like" evidence="4">
    <location>
        <begin position="36"/>
        <end position="140"/>
    </location>
</feature>
<dbReference type="AlphaFoldDB" id="F5XYX6"/>
<keyword evidence="2" id="KW-0328">Glycosyltransferase</keyword>
<dbReference type="PANTHER" id="PTHR43179:SF12">
    <property type="entry name" value="GALACTOFURANOSYLTRANSFERASE GLFT2"/>
    <property type="match status" value="1"/>
</dbReference>
<dbReference type="GO" id="GO:0016757">
    <property type="term" value="F:glycosyltransferase activity"/>
    <property type="evidence" value="ECO:0007669"/>
    <property type="project" value="UniProtKB-KW"/>
</dbReference>
<reference evidence="6" key="1">
    <citation type="submission" date="2006-01" db="EMBL/GenBank/DDBJ databases">
        <title>Genome of the cyst-dividing bacterium Ramlibacter tataouinensis.</title>
        <authorList>
            <person name="Barakat M."/>
            <person name="Ortet P."/>
            <person name="De Luca G."/>
            <person name="Jourlin-Castelli C."/>
            <person name="Ansaldi M."/>
            <person name="Py B."/>
            <person name="Fichant G."/>
            <person name="Coutinho P."/>
            <person name="Voulhoux R."/>
            <person name="Bastien O."/>
            <person name="Roy S."/>
            <person name="Marechal E."/>
            <person name="Henrissat B."/>
            <person name="Quentin Y."/>
            <person name="Noirot P."/>
            <person name="Filloux A."/>
            <person name="Mejean V."/>
            <person name="DuBow M."/>
            <person name="Barras F."/>
            <person name="Heulin T."/>
        </authorList>
    </citation>
    <scope>NUCLEOTIDE SEQUENCE [LARGE SCALE GENOMIC DNA]</scope>
    <source>
        <strain evidence="6">ATCC BAA-407 / DSM 14655 / LMG 21543 / TTB310</strain>
    </source>
</reference>
<dbReference type="eggNOG" id="COG1216">
    <property type="taxonomic scope" value="Bacteria"/>
</dbReference>
<dbReference type="Proteomes" id="UP000008385">
    <property type="component" value="Chromosome"/>
</dbReference>
<comment type="similarity">
    <text evidence="1">Belongs to the glycosyltransferase 2 family.</text>
</comment>
<dbReference type="PATRIC" id="fig|365046.3.peg.901"/>
<evidence type="ECO:0000313" key="5">
    <source>
        <dbReference type="EMBL" id="AEG91964.1"/>
    </source>
</evidence>
<evidence type="ECO:0000256" key="2">
    <source>
        <dbReference type="ARBA" id="ARBA00022676"/>
    </source>
</evidence>
<organism evidence="5 6">
    <name type="scientific">Ramlibacter tataouinensis (strain ATCC BAA-407 / DSM 14655 / LMG 21543 / TTB310)</name>
    <dbReference type="NCBI Taxonomy" id="365046"/>
    <lineage>
        <taxon>Bacteria</taxon>
        <taxon>Pseudomonadati</taxon>
        <taxon>Pseudomonadota</taxon>
        <taxon>Betaproteobacteria</taxon>
        <taxon>Burkholderiales</taxon>
        <taxon>Comamonadaceae</taxon>
        <taxon>Ramlibacter</taxon>
    </lineage>
</organism>
<dbReference type="EMBL" id="CP000245">
    <property type="protein sequence ID" value="AEG91964.1"/>
    <property type="molecule type" value="Genomic_DNA"/>
</dbReference>
<sequence length="233" mass="26341">MQPLLKQLQQWCAGTVSQVLLTVNKPEAAIDTGALSLPIKLIHNVQPRGFGANHNAAFKHCHTPWFLVLNPDIRMERDSIADLLHVAGPRTGLLAPRIQEPGKSALEPYRELPTPAELLRRRLPGHRPPTQPAWIAGMFMLLRAEAFAAVKGFDERFFMYCEDVDLCARLRLAGWSLQLEESVTARHDAQRASQASLQPLLWHLASLGRLWTSPAFSAYRRLLREERFPDAMR</sequence>
<dbReference type="STRING" id="365046.Rta_08820"/>
<dbReference type="Gene3D" id="3.90.550.10">
    <property type="entry name" value="Spore Coat Polysaccharide Biosynthesis Protein SpsA, Chain A"/>
    <property type="match status" value="1"/>
</dbReference>
<dbReference type="SUPFAM" id="SSF53448">
    <property type="entry name" value="Nucleotide-diphospho-sugar transferases"/>
    <property type="match status" value="1"/>
</dbReference>
<dbReference type="HOGENOM" id="CLU_023845_0_4_4"/>
<evidence type="ECO:0000313" key="6">
    <source>
        <dbReference type="Proteomes" id="UP000008385"/>
    </source>
</evidence>
<name>F5XYX6_RAMTT</name>
<protein>
    <submittedName>
        <fullName evidence="5">Candidate b-glycosyltransferase, Glycosyltransferase Family 2</fullName>
    </submittedName>
</protein>
<dbReference type="InterPro" id="IPR029044">
    <property type="entry name" value="Nucleotide-diphossugar_trans"/>
</dbReference>
<proteinExistence type="inferred from homology"/>
<evidence type="ECO:0000259" key="4">
    <source>
        <dbReference type="Pfam" id="PF00535"/>
    </source>
</evidence>
<reference evidence="5 6" key="2">
    <citation type="journal article" date="2011" name="PLoS ONE">
        <title>The Cyst-Dividing Bacterium Ramlibacter tataouinensis TTB310 Genome Reveals a Well-Stocked Toolbox for Adaptation to a Desert Environment.</title>
        <authorList>
            <person name="De Luca G."/>
            <person name="Barakat M."/>
            <person name="Ortet P."/>
            <person name="Fochesato S."/>
            <person name="Jourlin-Castelli C."/>
            <person name="Ansaldi M."/>
            <person name="Py B."/>
            <person name="Fichant G."/>
            <person name="Coutinho P.M."/>
            <person name="Voulhoux R."/>
            <person name="Bastien O."/>
            <person name="Marechal E."/>
            <person name="Henrissat B."/>
            <person name="Quentin Y."/>
            <person name="Noirot P."/>
            <person name="Filloux A."/>
            <person name="Mejean V."/>
            <person name="Dubow M.S."/>
            <person name="Barras F."/>
            <person name="Barbe V."/>
            <person name="Weissenbach J."/>
            <person name="Mihalcescu I."/>
            <person name="Vermeglio A."/>
            <person name="Achouak W."/>
            <person name="Heulin T."/>
        </authorList>
    </citation>
    <scope>NUCLEOTIDE SEQUENCE [LARGE SCALE GENOMIC DNA]</scope>
    <source>
        <strain evidence="6">ATCC BAA-407 / DSM 14655 / LMG 21543 / TTB310</strain>
    </source>
</reference>
<evidence type="ECO:0000256" key="1">
    <source>
        <dbReference type="ARBA" id="ARBA00006739"/>
    </source>
</evidence>
<keyword evidence="3 5" id="KW-0808">Transferase</keyword>
<dbReference type="PANTHER" id="PTHR43179">
    <property type="entry name" value="RHAMNOSYLTRANSFERASE WBBL"/>
    <property type="match status" value="1"/>
</dbReference>